<dbReference type="Pfam" id="PF22636">
    <property type="entry name" value="FlK"/>
    <property type="match status" value="1"/>
</dbReference>
<evidence type="ECO:0000259" key="1">
    <source>
        <dbReference type="Pfam" id="PF22636"/>
    </source>
</evidence>
<protein>
    <submittedName>
        <fullName evidence="2">Thioesterase</fullName>
    </submittedName>
</protein>
<organism evidence="2 3">
    <name type="scientific">Paracoccus solventivorans</name>
    <dbReference type="NCBI Taxonomy" id="53463"/>
    <lineage>
        <taxon>Bacteria</taxon>
        <taxon>Pseudomonadati</taxon>
        <taxon>Pseudomonadota</taxon>
        <taxon>Alphaproteobacteria</taxon>
        <taxon>Rhodobacterales</taxon>
        <taxon>Paracoccaceae</taxon>
        <taxon>Paracoccus</taxon>
    </lineage>
</organism>
<proteinExistence type="predicted"/>
<dbReference type="AlphaFoldDB" id="A0A832PMD8"/>
<feature type="domain" description="Fluoroacetyl-CoA-specific thioesterase-like" evidence="1">
    <location>
        <begin position="15"/>
        <end position="119"/>
    </location>
</feature>
<comment type="caution">
    <text evidence="2">The sequence shown here is derived from an EMBL/GenBank/DDBJ whole genome shotgun (WGS) entry which is preliminary data.</text>
</comment>
<dbReference type="InterPro" id="IPR029069">
    <property type="entry name" value="HotDog_dom_sf"/>
</dbReference>
<dbReference type="PANTHER" id="PTHR36934:SF1">
    <property type="entry name" value="THIOESTERASE DOMAIN-CONTAINING PROTEIN"/>
    <property type="match status" value="1"/>
</dbReference>
<evidence type="ECO:0000313" key="2">
    <source>
        <dbReference type="EMBL" id="HHW33997.1"/>
    </source>
</evidence>
<dbReference type="InterPro" id="IPR025540">
    <property type="entry name" value="FlK"/>
</dbReference>
<accession>A0A832PMD8</accession>
<dbReference type="Gene3D" id="3.10.129.10">
    <property type="entry name" value="Hotdog Thioesterase"/>
    <property type="match status" value="1"/>
</dbReference>
<dbReference type="RefSeq" id="WP_303730060.1">
    <property type="nucleotide sequence ID" value="NZ_DULP01000109.1"/>
</dbReference>
<dbReference type="SUPFAM" id="SSF54637">
    <property type="entry name" value="Thioesterase/thiol ester dehydrase-isomerase"/>
    <property type="match status" value="1"/>
</dbReference>
<gene>
    <name evidence="2" type="ORF">GXX24_07640</name>
</gene>
<dbReference type="Proteomes" id="UP000580830">
    <property type="component" value="Unassembled WGS sequence"/>
</dbReference>
<dbReference type="InterPro" id="IPR054485">
    <property type="entry name" value="FlK-like_dom"/>
</dbReference>
<dbReference type="EMBL" id="DULP01000109">
    <property type="protein sequence ID" value="HHW33997.1"/>
    <property type="molecule type" value="Genomic_DNA"/>
</dbReference>
<reference evidence="2 3" key="1">
    <citation type="journal article" date="2020" name="Biotechnol. Biofuels">
        <title>New insights from the biogas microbiome by comprehensive genome-resolved metagenomics of nearly 1600 species originating from multiple anaerobic digesters.</title>
        <authorList>
            <person name="Campanaro S."/>
            <person name="Treu L."/>
            <person name="Rodriguez-R L.M."/>
            <person name="Kovalovszki A."/>
            <person name="Ziels R.M."/>
            <person name="Maus I."/>
            <person name="Zhu X."/>
            <person name="Kougias P.G."/>
            <person name="Basile A."/>
            <person name="Luo G."/>
            <person name="Schluter A."/>
            <person name="Konstantinidis K.T."/>
            <person name="Angelidaki I."/>
        </authorList>
    </citation>
    <scope>NUCLEOTIDE SEQUENCE [LARGE SCALE GENOMIC DNA]</scope>
    <source>
        <strain evidence="2">AS04akNAM_125</strain>
    </source>
</reference>
<name>A0A832PMD8_9RHOB</name>
<evidence type="ECO:0000313" key="3">
    <source>
        <dbReference type="Proteomes" id="UP000580830"/>
    </source>
</evidence>
<dbReference type="PANTHER" id="PTHR36934">
    <property type="entry name" value="BLR0278 PROTEIN"/>
    <property type="match status" value="1"/>
</dbReference>
<sequence length="133" mass="13746">MPAAGQTHRVDLVVTPQLTAASHADRSGESYPAVLSTPEMISQFERAAAALMQPELGPGQLSVGVVVNVSHLSAVGVGEAFHVEASFAGQEGKLSWFDVAAHGPRGVIGKGRHARTVVEVARLMASLPAAGQQ</sequence>